<evidence type="ECO:0000313" key="1">
    <source>
        <dbReference type="EMBL" id="TFY80405.1"/>
    </source>
</evidence>
<gene>
    <name evidence="1" type="ORF">EWM64_g3609</name>
</gene>
<keyword evidence="2" id="KW-1185">Reference proteome</keyword>
<organism evidence="1 2">
    <name type="scientific">Hericium alpestre</name>
    <dbReference type="NCBI Taxonomy" id="135208"/>
    <lineage>
        <taxon>Eukaryota</taxon>
        <taxon>Fungi</taxon>
        <taxon>Dikarya</taxon>
        <taxon>Basidiomycota</taxon>
        <taxon>Agaricomycotina</taxon>
        <taxon>Agaricomycetes</taxon>
        <taxon>Russulales</taxon>
        <taxon>Hericiaceae</taxon>
        <taxon>Hericium</taxon>
    </lineage>
</organism>
<dbReference type="SUPFAM" id="SSF52047">
    <property type="entry name" value="RNI-like"/>
    <property type="match status" value="1"/>
</dbReference>
<sequence length="405" mass="45784">MASIMQSIADSPAPILESLRLLHQSRMASYVLLPDLFAGHSPRLRQLELLQIQIPWSAPILRSLQHLKIKFPWSEPTPGNIPIPECYSQFFMALKEMADLRTLYLAYCLPSQSGQVEAELSTNLPFLETLSLYSEDAGGCVGVLKHITFPQSCRVLVGCDDFSPGHVGEMRDLVKAHTGTNTDRPPPLTIFISITDDDEPVYIINVWRTAHSPSPVDICPEPDFSLRVSRPNTDELIMTRIAALLRNLWIESISALVVGAGGISWGPFEWIDVFQPYTGLESVRAHKYAALSFCDALRMPISKVEIDQSEDDNTEENLLTKKTLFLDKLKFVELRTVDFSSAYDDEEDDVFHEELKTWLIERKEAAGMLPTFAIRDCSISPDKVKELEEMTEIDWDLVEHMQDIE</sequence>
<name>A0A4Z0A139_9AGAM</name>
<protein>
    <recommendedName>
        <fullName evidence="3">F-box domain-containing protein</fullName>
    </recommendedName>
</protein>
<dbReference type="AlphaFoldDB" id="A0A4Z0A139"/>
<accession>A0A4Z0A139</accession>
<reference evidence="1 2" key="1">
    <citation type="submission" date="2019-02" db="EMBL/GenBank/DDBJ databases">
        <title>Genome sequencing of the rare red list fungi Hericium alpestre (H. flagellum).</title>
        <authorList>
            <person name="Buettner E."/>
            <person name="Kellner H."/>
        </authorList>
    </citation>
    <scope>NUCLEOTIDE SEQUENCE [LARGE SCALE GENOMIC DNA]</scope>
    <source>
        <strain evidence="1 2">DSM 108284</strain>
    </source>
</reference>
<proteinExistence type="predicted"/>
<comment type="caution">
    <text evidence="1">The sequence shown here is derived from an EMBL/GenBank/DDBJ whole genome shotgun (WGS) entry which is preliminary data.</text>
</comment>
<evidence type="ECO:0008006" key="3">
    <source>
        <dbReference type="Google" id="ProtNLM"/>
    </source>
</evidence>
<dbReference type="EMBL" id="SFCI01000344">
    <property type="protein sequence ID" value="TFY80405.1"/>
    <property type="molecule type" value="Genomic_DNA"/>
</dbReference>
<evidence type="ECO:0000313" key="2">
    <source>
        <dbReference type="Proteomes" id="UP000298061"/>
    </source>
</evidence>
<dbReference type="Proteomes" id="UP000298061">
    <property type="component" value="Unassembled WGS sequence"/>
</dbReference>